<proteinExistence type="predicted"/>
<evidence type="ECO:0000256" key="2">
    <source>
        <dbReference type="ARBA" id="ARBA00023136"/>
    </source>
</evidence>
<dbReference type="InterPro" id="IPR041700">
    <property type="entry name" value="OMP_b-brl_3"/>
</dbReference>
<dbReference type="PANTHER" id="PTHR40980">
    <property type="entry name" value="PLUG DOMAIN-CONTAINING PROTEIN"/>
    <property type="match status" value="1"/>
</dbReference>
<dbReference type="AlphaFoldDB" id="A0A1H6HJW7"/>
<gene>
    <name evidence="5" type="ORF">SAMN05421593_3162</name>
</gene>
<reference evidence="5 6" key="1">
    <citation type="submission" date="2016-10" db="EMBL/GenBank/DDBJ databases">
        <authorList>
            <person name="de Groot N.N."/>
        </authorList>
    </citation>
    <scope>NUCLEOTIDE SEQUENCE [LARGE SCALE GENOMIC DNA]</scope>
    <source>
        <strain evidence="5 6">DSM 23031</strain>
    </source>
</reference>
<evidence type="ECO:0000313" key="5">
    <source>
        <dbReference type="EMBL" id="SEH35766.1"/>
    </source>
</evidence>
<dbReference type="InterPro" id="IPR037066">
    <property type="entry name" value="Plug_dom_sf"/>
</dbReference>
<keyword evidence="2" id="KW-0472">Membrane</keyword>
<dbReference type="RefSeq" id="WP_185116362.1">
    <property type="nucleotide sequence ID" value="NZ_FNWQ01000003.1"/>
</dbReference>
<dbReference type="Gene3D" id="2.40.170.20">
    <property type="entry name" value="TonB-dependent receptor, beta-barrel domain"/>
    <property type="match status" value="1"/>
</dbReference>
<protein>
    <submittedName>
        <fullName evidence="5">Outer membrane receptor proteins, mostly Fe transport</fullName>
    </submittedName>
</protein>
<dbReference type="SUPFAM" id="SSF49464">
    <property type="entry name" value="Carboxypeptidase regulatory domain-like"/>
    <property type="match status" value="1"/>
</dbReference>
<dbReference type="EMBL" id="FNWQ01000003">
    <property type="protein sequence ID" value="SEH35766.1"/>
    <property type="molecule type" value="Genomic_DNA"/>
</dbReference>
<keyword evidence="3" id="KW-0998">Cell outer membrane</keyword>
<dbReference type="InterPro" id="IPR036942">
    <property type="entry name" value="Beta-barrel_TonB_sf"/>
</dbReference>
<name>A0A1H6HJW7_CHRCI</name>
<organism evidence="5 6">
    <name type="scientific">Chryseobacterium culicis</name>
    <dbReference type="NCBI Taxonomy" id="680127"/>
    <lineage>
        <taxon>Bacteria</taxon>
        <taxon>Pseudomonadati</taxon>
        <taxon>Bacteroidota</taxon>
        <taxon>Flavobacteriia</taxon>
        <taxon>Flavobacteriales</taxon>
        <taxon>Weeksellaceae</taxon>
        <taxon>Chryseobacterium group</taxon>
        <taxon>Chryseobacterium</taxon>
    </lineage>
</organism>
<feature type="domain" description="Outer membrane protein beta-barrel" evidence="4">
    <location>
        <begin position="369"/>
        <end position="773"/>
    </location>
</feature>
<dbReference type="GO" id="GO:0009279">
    <property type="term" value="C:cell outer membrane"/>
    <property type="evidence" value="ECO:0007669"/>
    <property type="project" value="UniProtKB-SubCell"/>
</dbReference>
<dbReference type="InterPro" id="IPR008969">
    <property type="entry name" value="CarboxyPept-like_regulatory"/>
</dbReference>
<evidence type="ECO:0000256" key="3">
    <source>
        <dbReference type="ARBA" id="ARBA00023237"/>
    </source>
</evidence>
<sequence>MTKKYLIPLLSFIGMGIQLNAQSISGKVSDEKAKNISYVEVILLAGDQKFTAMTDENGIFSIKLPKADSYKMEFFLNGSKVYEGNENIEGEITRSYTIKDNQQESQEIQAISLTKKKKLVERKIDRLVFNVENSVAATGGTAIDALKTTPLVRIQDEKVSIVGKGEVLVMIDDRIQRMSPDDLSSLLKSIPSDNIQSIEVITTPPAKYDAEGDSGLINIKLKKGKANSWNANIGGNYTQKTYAGGGLQGAFNYNRNRLSLQVTANTNSQRLRTTSDSKIYYPDELWILNVKNKSEENNLGLGLGIDYKISDKWTTGAKYLGSFTRNTSSNSPFTSRFNPAGAVNSYITSDMDANNKPNMNSLNWYNTFKVDSAGTKITTDFDYFHYRKSDYNFYAGNELDPLKNILPGSFFSATNTNVNRIENYSGKVDVEMPVKWASLSFGGKYTYTNTNNDLVVMDRKTGTPVLNTDQSNIFNYKEHNEALYVSASKKLGEKWETQAGLRMEATQTTGYSHNLNQTNKNDYVKLFPTAYVTYNPNDKNSFSLNYSRRIRRPNFDYLNPFVVRTSPYYYSEGNPFLKPSIIDNIEFSYVRNQKWVSSVYYSQVSDFSQDLSILDPETNITRSTPLNYANTYQVGVSTYYNFNKWSWWNSFTGFNVNYQKVKSKTEIISSIDGYNAYFYSNNDFTLNKSKTIFFSANYGLQLPGRYQIFHISTMNILDVSMKFLLLDKKLTLTVTGMDLLNGQRPVITYESNGVKTDFSSYGDTRGVRVSLSYKFGNKNLKSEQQRNFGNEDERNRIN</sequence>
<dbReference type="Gene3D" id="2.170.130.10">
    <property type="entry name" value="TonB-dependent receptor, plug domain"/>
    <property type="match status" value="1"/>
</dbReference>
<evidence type="ECO:0000313" key="6">
    <source>
        <dbReference type="Proteomes" id="UP000198561"/>
    </source>
</evidence>
<evidence type="ECO:0000256" key="1">
    <source>
        <dbReference type="ARBA" id="ARBA00004442"/>
    </source>
</evidence>
<evidence type="ECO:0000259" key="4">
    <source>
        <dbReference type="Pfam" id="PF14905"/>
    </source>
</evidence>
<accession>A0A1H6HJW7</accession>
<dbReference type="Pfam" id="PF14905">
    <property type="entry name" value="OMP_b-brl_3"/>
    <property type="match status" value="1"/>
</dbReference>
<dbReference type="STRING" id="680127.SAMN05421593_3162"/>
<dbReference type="SUPFAM" id="SSF56935">
    <property type="entry name" value="Porins"/>
    <property type="match status" value="1"/>
</dbReference>
<dbReference type="PANTHER" id="PTHR40980:SF4">
    <property type="entry name" value="TONB-DEPENDENT RECEPTOR-LIKE BETA-BARREL DOMAIN-CONTAINING PROTEIN"/>
    <property type="match status" value="1"/>
</dbReference>
<keyword evidence="5" id="KW-0675">Receptor</keyword>
<comment type="subcellular location">
    <subcellularLocation>
        <location evidence="1">Cell outer membrane</location>
    </subcellularLocation>
</comment>
<dbReference type="Proteomes" id="UP000198561">
    <property type="component" value="Unassembled WGS sequence"/>
</dbReference>